<feature type="compositionally biased region" description="Low complexity" evidence="5">
    <location>
        <begin position="40"/>
        <end position="67"/>
    </location>
</feature>
<evidence type="ECO:0000256" key="4">
    <source>
        <dbReference type="ARBA" id="ARBA00023136"/>
    </source>
</evidence>
<comment type="subcellular location">
    <subcellularLocation>
        <location evidence="1">Membrane</location>
        <topology evidence="1">Multi-pass membrane protein</topology>
    </subcellularLocation>
</comment>
<organism evidence="7 8">
    <name type="scientific">Nocardioides koreensis</name>
    <dbReference type="NCBI Taxonomy" id="433651"/>
    <lineage>
        <taxon>Bacteria</taxon>
        <taxon>Bacillati</taxon>
        <taxon>Actinomycetota</taxon>
        <taxon>Actinomycetes</taxon>
        <taxon>Propionibacteriales</taxon>
        <taxon>Nocardioidaceae</taxon>
        <taxon>Nocardioides</taxon>
    </lineage>
</organism>
<evidence type="ECO:0008006" key="9">
    <source>
        <dbReference type="Google" id="ProtNLM"/>
    </source>
</evidence>
<feature type="transmembrane region" description="Helical" evidence="6">
    <location>
        <begin position="81"/>
        <end position="102"/>
    </location>
</feature>
<name>A0ABP5M178_9ACTN</name>
<gene>
    <name evidence="7" type="ORF">GCM10009844_41840</name>
</gene>
<dbReference type="EMBL" id="BAAAQR010000016">
    <property type="protein sequence ID" value="GAA2155109.1"/>
    <property type="molecule type" value="Genomic_DNA"/>
</dbReference>
<proteinExistence type="predicted"/>
<protein>
    <recommendedName>
        <fullName evidence="9">DUF4870 domain-containing protein</fullName>
    </recommendedName>
</protein>
<evidence type="ECO:0000256" key="1">
    <source>
        <dbReference type="ARBA" id="ARBA00004141"/>
    </source>
</evidence>
<dbReference type="Pfam" id="PF09685">
    <property type="entry name" value="MamF_MmsF"/>
    <property type="match status" value="1"/>
</dbReference>
<evidence type="ECO:0000256" key="5">
    <source>
        <dbReference type="SAM" id="MobiDB-lite"/>
    </source>
</evidence>
<keyword evidence="4 6" id="KW-0472">Membrane</keyword>
<feature type="transmembrane region" description="Helical" evidence="6">
    <location>
        <begin position="122"/>
        <end position="154"/>
    </location>
</feature>
<evidence type="ECO:0000313" key="8">
    <source>
        <dbReference type="Proteomes" id="UP001501771"/>
    </source>
</evidence>
<feature type="region of interest" description="Disordered" evidence="5">
    <location>
        <begin position="1"/>
        <end position="67"/>
    </location>
</feature>
<keyword evidence="2 6" id="KW-0812">Transmembrane</keyword>
<sequence length="178" mass="18941">MSDPTRPPHHGDEPPRESGTGSGGYGVPPAGPPPQGQPGLGPQRPAYGGPPQQPAQQPGQQPAYPGGVTPQEITWGCAAHWSALVASVIALAFLGPLIVMLTKGNESAYVRRQAVESLNFQLSILIYGIISFVLVFVLVGFVLLPIVGLMWLVFTIIGSIRSSKGEEYRYPLTIRMVS</sequence>
<evidence type="ECO:0000256" key="6">
    <source>
        <dbReference type="SAM" id="Phobius"/>
    </source>
</evidence>
<dbReference type="Proteomes" id="UP001501771">
    <property type="component" value="Unassembled WGS sequence"/>
</dbReference>
<evidence type="ECO:0000256" key="2">
    <source>
        <dbReference type="ARBA" id="ARBA00022692"/>
    </source>
</evidence>
<keyword evidence="3 6" id="KW-1133">Transmembrane helix</keyword>
<keyword evidence="8" id="KW-1185">Reference proteome</keyword>
<reference evidence="8" key="1">
    <citation type="journal article" date="2019" name="Int. J. Syst. Evol. Microbiol.">
        <title>The Global Catalogue of Microorganisms (GCM) 10K type strain sequencing project: providing services to taxonomists for standard genome sequencing and annotation.</title>
        <authorList>
            <consortium name="The Broad Institute Genomics Platform"/>
            <consortium name="The Broad Institute Genome Sequencing Center for Infectious Disease"/>
            <person name="Wu L."/>
            <person name="Ma J."/>
        </authorList>
    </citation>
    <scope>NUCLEOTIDE SEQUENCE [LARGE SCALE GENOMIC DNA]</scope>
    <source>
        <strain evidence="8">JCM 16022</strain>
    </source>
</reference>
<evidence type="ECO:0000256" key="3">
    <source>
        <dbReference type="ARBA" id="ARBA00022989"/>
    </source>
</evidence>
<comment type="caution">
    <text evidence="7">The sequence shown here is derived from an EMBL/GenBank/DDBJ whole genome shotgun (WGS) entry which is preliminary data.</text>
</comment>
<dbReference type="RefSeq" id="WP_344157249.1">
    <property type="nucleotide sequence ID" value="NZ_BAAAQR010000016.1"/>
</dbReference>
<dbReference type="InterPro" id="IPR019109">
    <property type="entry name" value="MamF_MmsF"/>
</dbReference>
<evidence type="ECO:0000313" key="7">
    <source>
        <dbReference type="EMBL" id="GAA2155109.1"/>
    </source>
</evidence>
<accession>A0ABP5M178</accession>